<keyword evidence="3" id="KW-1185">Reference proteome</keyword>
<keyword evidence="1" id="KW-0732">Signal</keyword>
<proteinExistence type="predicted"/>
<accession>A0ABS7YG88</accession>
<comment type="caution">
    <text evidence="2">The sequence shown here is derived from an EMBL/GenBank/DDBJ whole genome shotgun (WGS) entry which is preliminary data.</text>
</comment>
<dbReference type="Proteomes" id="UP001199044">
    <property type="component" value="Unassembled WGS sequence"/>
</dbReference>
<sequence length="461" mass="50230">MKNSVTNKSVASLLCCSLLCGVSVNAYATDDSSANAYNQATDLDRTRLFADFGAGLPKGDTAFSAAIPDLTLLSAKVTGLNSCNGNVGLSVVNAFTDGTLQKIWAKFTTVLSKLASTGGAIYLTSVYISKSNPELYGLITNGFSIGVKDFLSALGSCESMAKAIVNRADPLIQAQQQTKLNALIEQNAKSTSEWSNVDLTTYMKTGLDEAVDDGVTWFGGKRGGADQDPVELVHDSLKYGYCVLRGWTVEQCTSAFSSDGKISDIEERDKQLYSSISDITSAGQTILGDEYLSVCNQCESVKVDGHGLVDYLNNIQLSIYEIIQNLAEKKITSITDDEYLTVGFNPDIQVNASYFNALALVSNDTNLWKHYAYGWAYDVAYQRSITMVDRLIQMIKQAKKTEEASDSGLTPEMQELIQELRTQRSTLIDNAQSRGYHPKKYINMLLSLPERKSSSAQRPGA</sequence>
<evidence type="ECO:0000256" key="1">
    <source>
        <dbReference type="SAM" id="SignalP"/>
    </source>
</evidence>
<dbReference type="EMBL" id="JAIWIU010000005">
    <property type="protein sequence ID" value="MCA2014672.1"/>
    <property type="molecule type" value="Genomic_DNA"/>
</dbReference>
<feature type="signal peptide" evidence="1">
    <location>
        <begin position="1"/>
        <end position="28"/>
    </location>
</feature>
<name>A0ABS7YG88_9VIBR</name>
<feature type="chain" id="PRO_5045561016" evidence="1">
    <location>
        <begin position="29"/>
        <end position="461"/>
    </location>
</feature>
<evidence type="ECO:0000313" key="3">
    <source>
        <dbReference type="Proteomes" id="UP001199044"/>
    </source>
</evidence>
<protein>
    <submittedName>
        <fullName evidence="2">Uncharacterized protein</fullName>
    </submittedName>
</protein>
<dbReference type="RefSeq" id="WP_225249293.1">
    <property type="nucleotide sequence ID" value="NZ_JAIWIU010000005.1"/>
</dbReference>
<organism evidence="2 3">
    <name type="scientific">Vibrio tritonius</name>
    <dbReference type="NCBI Taxonomy" id="1435069"/>
    <lineage>
        <taxon>Bacteria</taxon>
        <taxon>Pseudomonadati</taxon>
        <taxon>Pseudomonadota</taxon>
        <taxon>Gammaproteobacteria</taxon>
        <taxon>Vibrionales</taxon>
        <taxon>Vibrionaceae</taxon>
        <taxon>Vibrio</taxon>
    </lineage>
</organism>
<reference evidence="3" key="1">
    <citation type="submission" date="2023-07" db="EMBL/GenBank/DDBJ databases">
        <title>Molecular identification of indigenous halophilic bacteria isolated from red sea cost, biodegradation of synthetic dyes and assessment of degraded metabolite toxicity.</title>
        <authorList>
            <person name="Chaieb K."/>
            <person name="Altayb H.N."/>
        </authorList>
    </citation>
    <scope>NUCLEOTIDE SEQUENCE [LARGE SCALE GENOMIC DNA]</scope>
    <source>
        <strain evidence="3">K20</strain>
    </source>
</reference>
<gene>
    <name evidence="2" type="ORF">LDJ79_01025</name>
</gene>
<evidence type="ECO:0000313" key="2">
    <source>
        <dbReference type="EMBL" id="MCA2014672.1"/>
    </source>
</evidence>